<feature type="compositionally biased region" description="Basic and acidic residues" evidence="9">
    <location>
        <begin position="13"/>
        <end position="22"/>
    </location>
</feature>
<evidence type="ECO:0000259" key="10">
    <source>
        <dbReference type="PROSITE" id="PS50142"/>
    </source>
</evidence>
<dbReference type="HOGENOM" id="CLU_000907_4_2_1"/>
<feature type="domain" description="PAZ" evidence="11">
    <location>
        <begin position="929"/>
        <end position="1055"/>
    </location>
</feature>
<dbReference type="GO" id="GO:0003723">
    <property type="term" value="F:RNA binding"/>
    <property type="evidence" value="ECO:0007669"/>
    <property type="project" value="UniProtKB-UniRule"/>
</dbReference>
<dbReference type="Gene3D" id="3.40.50.300">
    <property type="entry name" value="P-loop containing nucleotide triphosphate hydrolases"/>
    <property type="match status" value="2"/>
</dbReference>
<dbReference type="EMBL" id="KN832972">
    <property type="protein sequence ID" value="KIM90703.1"/>
    <property type="molecule type" value="Genomic_DNA"/>
</dbReference>
<dbReference type="GO" id="GO:0005634">
    <property type="term" value="C:nucleus"/>
    <property type="evidence" value="ECO:0007669"/>
    <property type="project" value="TreeGrafter"/>
</dbReference>
<feature type="region of interest" description="Disordered" evidence="9">
    <location>
        <begin position="1"/>
        <end position="93"/>
    </location>
</feature>
<keyword evidence="2" id="KW-0677">Repeat</keyword>
<evidence type="ECO:0000256" key="4">
    <source>
        <dbReference type="ARBA" id="ARBA00022801"/>
    </source>
</evidence>
<comment type="similarity">
    <text evidence="7">Belongs to the helicase family. Dicer subfamily.</text>
</comment>
<feature type="region of interest" description="Disordered" evidence="9">
    <location>
        <begin position="610"/>
        <end position="640"/>
    </location>
</feature>
<feature type="compositionally biased region" description="Low complexity" evidence="9">
    <location>
        <begin position="29"/>
        <end position="46"/>
    </location>
</feature>
<dbReference type="OrthoDB" id="416741at2759"/>
<evidence type="ECO:0000259" key="11">
    <source>
        <dbReference type="PROSITE" id="PS50821"/>
    </source>
</evidence>
<reference evidence="13 14" key="1">
    <citation type="submission" date="2014-04" db="EMBL/GenBank/DDBJ databases">
        <authorList>
            <consortium name="DOE Joint Genome Institute"/>
            <person name="Kuo A."/>
            <person name="Tarkka M."/>
            <person name="Buscot F."/>
            <person name="Kohler A."/>
            <person name="Nagy L.G."/>
            <person name="Floudas D."/>
            <person name="Copeland A."/>
            <person name="Barry K.W."/>
            <person name="Cichocki N."/>
            <person name="Veneault-Fourrey C."/>
            <person name="LaButti K."/>
            <person name="Lindquist E.A."/>
            <person name="Lipzen A."/>
            <person name="Lundell T."/>
            <person name="Morin E."/>
            <person name="Murat C."/>
            <person name="Sun H."/>
            <person name="Tunlid A."/>
            <person name="Henrissat B."/>
            <person name="Grigoriev I.V."/>
            <person name="Hibbett D.S."/>
            <person name="Martin F."/>
            <person name="Nordberg H.P."/>
            <person name="Cantor M.N."/>
            <person name="Hua S.X."/>
        </authorList>
    </citation>
    <scope>NUCLEOTIDE SEQUENCE [LARGE SCALE GENOMIC DNA]</scope>
    <source>
        <strain evidence="13 14">F 1598</strain>
    </source>
</reference>
<dbReference type="Pfam" id="PF00271">
    <property type="entry name" value="Helicase_C"/>
    <property type="match status" value="1"/>
</dbReference>
<evidence type="ECO:0008006" key="15">
    <source>
        <dbReference type="Google" id="ProtNLM"/>
    </source>
</evidence>
<dbReference type="Pfam" id="PF03368">
    <property type="entry name" value="Dicer_dimer"/>
    <property type="match status" value="1"/>
</dbReference>
<comment type="cofactor">
    <cofactor evidence="1">
        <name>Mg(2+)</name>
        <dbReference type="ChEBI" id="CHEBI:18420"/>
    </cofactor>
</comment>
<dbReference type="InterPro" id="IPR000999">
    <property type="entry name" value="RNase_III_dom"/>
</dbReference>
<feature type="domain" description="RNase III" evidence="10">
    <location>
        <begin position="1097"/>
        <end position="1303"/>
    </location>
</feature>
<keyword evidence="3" id="KW-0547">Nucleotide-binding</keyword>
<dbReference type="Proteomes" id="UP000054166">
    <property type="component" value="Unassembled WGS sequence"/>
</dbReference>
<evidence type="ECO:0000256" key="6">
    <source>
        <dbReference type="ARBA" id="ARBA00022840"/>
    </source>
</evidence>
<dbReference type="InterPro" id="IPR005034">
    <property type="entry name" value="Dicer_dimerisation"/>
</dbReference>
<dbReference type="SMART" id="SM00535">
    <property type="entry name" value="RIBOc"/>
    <property type="match status" value="2"/>
</dbReference>
<keyword evidence="6" id="KW-0067">ATP-binding</keyword>
<dbReference type="Pfam" id="PF00636">
    <property type="entry name" value="Ribonuclease_3"/>
    <property type="match status" value="2"/>
</dbReference>
<dbReference type="GO" id="GO:0004386">
    <property type="term" value="F:helicase activity"/>
    <property type="evidence" value="ECO:0007669"/>
    <property type="project" value="UniProtKB-KW"/>
</dbReference>
<feature type="domain" description="RNase III" evidence="10">
    <location>
        <begin position="1347"/>
        <end position="1503"/>
    </location>
</feature>
<evidence type="ECO:0000256" key="7">
    <source>
        <dbReference type="ARBA" id="ARBA00035116"/>
    </source>
</evidence>
<dbReference type="GO" id="GO:0005524">
    <property type="term" value="F:ATP binding"/>
    <property type="evidence" value="ECO:0007669"/>
    <property type="project" value="UniProtKB-KW"/>
</dbReference>
<dbReference type="SUPFAM" id="SSF54768">
    <property type="entry name" value="dsRNA-binding domain-like"/>
    <property type="match status" value="1"/>
</dbReference>
<evidence type="ECO:0000259" key="12">
    <source>
        <dbReference type="PROSITE" id="PS51327"/>
    </source>
</evidence>
<keyword evidence="8" id="KW-0694">RNA-binding</keyword>
<evidence type="ECO:0000256" key="1">
    <source>
        <dbReference type="ARBA" id="ARBA00001946"/>
    </source>
</evidence>
<dbReference type="GO" id="GO:0004525">
    <property type="term" value="F:ribonuclease III activity"/>
    <property type="evidence" value="ECO:0007669"/>
    <property type="project" value="InterPro"/>
</dbReference>
<dbReference type="InterPro" id="IPR027417">
    <property type="entry name" value="P-loop_NTPase"/>
</dbReference>
<evidence type="ECO:0000256" key="5">
    <source>
        <dbReference type="ARBA" id="ARBA00022806"/>
    </source>
</evidence>
<dbReference type="CDD" id="cd00593">
    <property type="entry name" value="RIBOc"/>
    <property type="match status" value="2"/>
</dbReference>
<keyword evidence="5" id="KW-0347">Helicase</keyword>
<evidence type="ECO:0000256" key="2">
    <source>
        <dbReference type="ARBA" id="ARBA00022737"/>
    </source>
</evidence>
<dbReference type="Gene3D" id="2.170.260.10">
    <property type="entry name" value="paz domain"/>
    <property type="match status" value="1"/>
</dbReference>
<name>A0A0C3BVZ1_PILCF</name>
<dbReference type="InParanoid" id="A0A0C3BVZ1"/>
<proteinExistence type="inferred from homology"/>
<dbReference type="PROSITE" id="PS50821">
    <property type="entry name" value="PAZ"/>
    <property type="match status" value="1"/>
</dbReference>
<dbReference type="Gene3D" id="3.30.160.380">
    <property type="entry name" value="Dicer dimerisation domain"/>
    <property type="match status" value="1"/>
</dbReference>
<dbReference type="PROSITE" id="PS51327">
    <property type="entry name" value="DICER_DSRBF"/>
    <property type="match status" value="1"/>
</dbReference>
<evidence type="ECO:0000256" key="3">
    <source>
        <dbReference type="ARBA" id="ARBA00022741"/>
    </source>
</evidence>
<gene>
    <name evidence="13" type="ORF">PILCRDRAFT_811162</name>
</gene>
<reference evidence="14" key="2">
    <citation type="submission" date="2015-01" db="EMBL/GenBank/DDBJ databases">
        <title>Evolutionary Origins and Diversification of the Mycorrhizal Mutualists.</title>
        <authorList>
            <consortium name="DOE Joint Genome Institute"/>
            <consortium name="Mycorrhizal Genomics Consortium"/>
            <person name="Kohler A."/>
            <person name="Kuo A."/>
            <person name="Nagy L.G."/>
            <person name="Floudas D."/>
            <person name="Copeland A."/>
            <person name="Barry K.W."/>
            <person name="Cichocki N."/>
            <person name="Veneault-Fourrey C."/>
            <person name="LaButti K."/>
            <person name="Lindquist E.A."/>
            <person name="Lipzen A."/>
            <person name="Lundell T."/>
            <person name="Morin E."/>
            <person name="Murat C."/>
            <person name="Riley R."/>
            <person name="Ohm R."/>
            <person name="Sun H."/>
            <person name="Tunlid A."/>
            <person name="Henrissat B."/>
            <person name="Grigoriev I.V."/>
            <person name="Hibbett D.S."/>
            <person name="Martin F."/>
        </authorList>
    </citation>
    <scope>NUCLEOTIDE SEQUENCE [LARGE SCALE GENOMIC DNA]</scope>
    <source>
        <strain evidence="14">F 1598</strain>
    </source>
</reference>
<feature type="region of interest" description="Disordered" evidence="9">
    <location>
        <begin position="1644"/>
        <end position="1665"/>
    </location>
</feature>
<dbReference type="InterPro" id="IPR036389">
    <property type="entry name" value="RNase_III_sf"/>
</dbReference>
<keyword evidence="14" id="KW-1185">Reference proteome</keyword>
<feature type="compositionally biased region" description="Basic and acidic residues" evidence="9">
    <location>
        <begin position="1237"/>
        <end position="1263"/>
    </location>
</feature>
<dbReference type="InterPro" id="IPR038248">
    <property type="entry name" value="Dicer_dimer_sf"/>
</dbReference>
<keyword evidence="4" id="KW-0378">Hydrolase</keyword>
<feature type="compositionally biased region" description="Basic residues" evidence="9">
    <location>
        <begin position="62"/>
        <end position="71"/>
    </location>
</feature>
<dbReference type="PANTHER" id="PTHR14950">
    <property type="entry name" value="DICER-RELATED"/>
    <property type="match status" value="1"/>
</dbReference>
<evidence type="ECO:0000313" key="14">
    <source>
        <dbReference type="Proteomes" id="UP000054166"/>
    </source>
</evidence>
<dbReference type="Gene3D" id="1.10.1520.10">
    <property type="entry name" value="Ribonuclease III domain"/>
    <property type="match status" value="2"/>
</dbReference>
<protein>
    <recommendedName>
        <fullName evidence="15">Dicer-like protein 1</fullName>
    </recommendedName>
</protein>
<dbReference type="SUPFAM" id="SSF69065">
    <property type="entry name" value="RNase III domain-like"/>
    <property type="match status" value="2"/>
</dbReference>
<dbReference type="InterPro" id="IPR001650">
    <property type="entry name" value="Helicase_C-like"/>
</dbReference>
<dbReference type="PROSITE" id="PS50142">
    <property type="entry name" value="RNASE_3_2"/>
    <property type="match status" value="2"/>
</dbReference>
<dbReference type="PANTHER" id="PTHR14950:SF37">
    <property type="entry name" value="ENDORIBONUCLEASE DICER"/>
    <property type="match status" value="1"/>
</dbReference>
<dbReference type="InterPro" id="IPR003100">
    <property type="entry name" value="PAZ_dom"/>
</dbReference>
<sequence>MLKIWKQAWKNGDSARRPHSEQNSDAQDAPLSGASSGSSPMTSAAAVPPITVDDSLGPVLPRGRRGTTKRTRANDAEELSVNSDTDRPRKKMKFQDEETYLAKDTLRNHLPEVIEAGVAVRPETPPLRRATFEEELFEHAKAENTIAVFTSVHATLKIVADYLAWTVDLERSRPESEVPRPRRTALLVTNNVPSVMQRWSSLLQSEYSLAVGMCAESVHDVSEWSNLLHNGVVIISAKLLFDSLMTGVITMSQIHVLVFDEAQNVKDQETHPIIRVMNDFYRPTDALVPKIFAVVISSAERKFHFDSGMLKLESALDAKVFGISESKRAEILALPDRPSEMIVLYNPPLRTVETRLFKQLRQFDPTEVLFRRQFRAARHALAEVGSCASDLIWRRALKVIEANVSTTYEEDEDAQVQPHISPEMARARVRDTVKNWVFTMPNLDSSSRGFNVAPKFAKLVQILKLCKLYGDDFRGIVFVQKRAIAFVILDILRTLDDGLGFLRPYAVVFQGKTSDIQHQHEVFQCFARGTYNLLIATKSAEDLDIPKASIVIRYDLFESQISDAFVRARTRGRESYLVFMAERGNDAHRRILSDCTKLSIEMQSWTERLFHDPGSSVPPRSLHETTNPYHSESEDDVSDDYIKDPTTSGRIYLQDAIAVVYRLAASLGNIHDEQADPSLFEYERFQEAPGISPTYVCTVILPPGSPVSKVSGPSCMSVPHARRAACYQACVELFDRNVLDYRLFPLSTNYIGHRSAISIPSGPTEPHLNTADINIFPPDPNTEIKAFGTHCYLRKKPDFWDRSGTANFDCLYPTVITTDYSDDSSHPYSPLMILTRQPLPHLPSFRLFFSNIPGVVHLTQGASFEVDEEHLEDLHQYTIRICRAIANKPFTCPLEKMQYFFAPLAPTWKAPRDSLPKGHPNVSKHIPWDLVTLAANSWVVPLASRSMKRDVEDAVIQDRWVEFTRRYEVVRMRPDLTPMSKPVDSPRESNYDNFVEYCKARRKGFEGLQKYDQPLIEVSKVPAILNHLNPMSRPVTTSTKPPAKYLIPELCAKFTIPASTLRTALLLPSITRRIDDLLLVKELNAKFFEHSIIEHHLHAAISAPAAGNEFDYERLELLGDAFLKYLSSIYVFVTNPAQKEGTLHIHRQRIISNRSLLENANRSGLPQYIQAKPFSSRLWQPPNFTVLSNIHDNCDHRAPAENEDPTGDAPLPPVDAPEPGKKIPSLNNPQSLPDPDEINKTDPTLLDKSHGLEEGEVPAERSNPKRKSKKKKQLEDQDNQWLGDKAVADVAEAIIGAAYISGGRETALKVTKALNIPVPNIDCWSDFGRKVLAPPPNVTAKLREGSIAAVQAIIGHKFSRPHLLAQALTHASIQGHETTSYERLEFIGDAILDFMVIRHIFDRDTQLSPGGLTLLKGAMVSNSALAAVCVWSGLQEHLLFESYILASSIQAYADDLKAKQAKEYELAETENRLPGQYWLEIEPPKALSDVVESIIGAIYISEDFSPSGAEAVFDNVLKPFYDRHVTLKTLAHHPTKILFELFQAQGCQQFEIVKEKEEDRQITRCDVIVHDVVLASTQDTTAASAARRASESALDALEGDAQFLTRTCDCRTHAQARKAHKKAMKHILSGFGDEEDDLLIVEDVLPEDSEPKPASSGNNPEGMVP</sequence>
<accession>A0A0C3BVZ1</accession>
<evidence type="ECO:0000256" key="8">
    <source>
        <dbReference type="PROSITE-ProRule" id="PRU00657"/>
    </source>
</evidence>
<feature type="domain" description="Dicer dsRNA-binding fold" evidence="12">
    <location>
        <begin position="656"/>
        <end position="753"/>
    </location>
</feature>
<feature type="region of interest" description="Disordered" evidence="9">
    <location>
        <begin position="1195"/>
        <end position="1278"/>
    </location>
</feature>
<dbReference type="GO" id="GO:0030422">
    <property type="term" value="P:siRNA processing"/>
    <property type="evidence" value="ECO:0007669"/>
    <property type="project" value="TreeGrafter"/>
</dbReference>
<organism evidence="13 14">
    <name type="scientific">Piloderma croceum (strain F 1598)</name>
    <dbReference type="NCBI Taxonomy" id="765440"/>
    <lineage>
        <taxon>Eukaryota</taxon>
        <taxon>Fungi</taxon>
        <taxon>Dikarya</taxon>
        <taxon>Basidiomycota</taxon>
        <taxon>Agaricomycotina</taxon>
        <taxon>Agaricomycetes</taxon>
        <taxon>Agaricomycetidae</taxon>
        <taxon>Atheliales</taxon>
        <taxon>Atheliaceae</taxon>
        <taxon>Piloderma</taxon>
    </lineage>
</organism>
<dbReference type="SUPFAM" id="SSF52540">
    <property type="entry name" value="P-loop containing nucleoside triphosphate hydrolases"/>
    <property type="match status" value="1"/>
</dbReference>
<evidence type="ECO:0000256" key="9">
    <source>
        <dbReference type="SAM" id="MobiDB-lite"/>
    </source>
</evidence>
<evidence type="ECO:0000313" key="13">
    <source>
        <dbReference type="EMBL" id="KIM90703.1"/>
    </source>
</evidence>
<dbReference type="GO" id="GO:0005737">
    <property type="term" value="C:cytoplasm"/>
    <property type="evidence" value="ECO:0007669"/>
    <property type="project" value="TreeGrafter"/>
</dbReference>
<dbReference type="STRING" id="765440.A0A0C3BVZ1"/>